<feature type="transmembrane region" description="Helical" evidence="2">
    <location>
        <begin position="75"/>
        <end position="96"/>
    </location>
</feature>
<accession>A0AAD8BCW1</accession>
<organism evidence="3 4">
    <name type="scientific">Biomphalaria pfeifferi</name>
    <name type="common">Bloodfluke planorb</name>
    <name type="synonym">Freshwater snail</name>
    <dbReference type="NCBI Taxonomy" id="112525"/>
    <lineage>
        <taxon>Eukaryota</taxon>
        <taxon>Metazoa</taxon>
        <taxon>Spiralia</taxon>
        <taxon>Lophotrochozoa</taxon>
        <taxon>Mollusca</taxon>
        <taxon>Gastropoda</taxon>
        <taxon>Heterobranchia</taxon>
        <taxon>Euthyneura</taxon>
        <taxon>Panpulmonata</taxon>
        <taxon>Hygrophila</taxon>
        <taxon>Lymnaeoidea</taxon>
        <taxon>Planorbidae</taxon>
        <taxon>Biomphalaria</taxon>
    </lineage>
</organism>
<reference evidence="3" key="2">
    <citation type="submission" date="2023-04" db="EMBL/GenBank/DDBJ databases">
        <authorList>
            <person name="Bu L."/>
            <person name="Lu L."/>
            <person name="Laidemitt M.R."/>
            <person name="Zhang S.M."/>
            <person name="Mutuku M."/>
            <person name="Mkoji G."/>
            <person name="Steinauer M."/>
            <person name="Loker E.S."/>
        </authorList>
    </citation>
    <scope>NUCLEOTIDE SEQUENCE</scope>
    <source>
        <strain evidence="3">KasaAsao</strain>
        <tissue evidence="3">Whole Snail</tissue>
    </source>
</reference>
<keyword evidence="2" id="KW-1133">Transmembrane helix</keyword>
<feature type="transmembrane region" description="Helical" evidence="2">
    <location>
        <begin position="224"/>
        <end position="243"/>
    </location>
</feature>
<keyword evidence="2" id="KW-0812">Transmembrane</keyword>
<protein>
    <submittedName>
        <fullName evidence="3">Uncharacterized protein</fullName>
    </submittedName>
</protein>
<reference evidence="3" key="1">
    <citation type="journal article" date="2023" name="PLoS Negl. Trop. Dis.">
        <title>A genome sequence for Biomphalaria pfeifferi, the major vector snail for the human-infecting parasite Schistosoma mansoni.</title>
        <authorList>
            <person name="Bu L."/>
            <person name="Lu L."/>
            <person name="Laidemitt M.R."/>
            <person name="Zhang S.M."/>
            <person name="Mutuku M."/>
            <person name="Mkoji G."/>
            <person name="Steinauer M."/>
            <person name="Loker E.S."/>
        </authorList>
    </citation>
    <scope>NUCLEOTIDE SEQUENCE</scope>
    <source>
        <strain evidence="3">KasaAsao</strain>
    </source>
</reference>
<evidence type="ECO:0000313" key="4">
    <source>
        <dbReference type="Proteomes" id="UP001233172"/>
    </source>
</evidence>
<dbReference type="Proteomes" id="UP001233172">
    <property type="component" value="Unassembled WGS sequence"/>
</dbReference>
<comment type="caution">
    <text evidence="3">The sequence shown here is derived from an EMBL/GenBank/DDBJ whole genome shotgun (WGS) entry which is preliminary data.</text>
</comment>
<feature type="transmembrane region" description="Helical" evidence="2">
    <location>
        <begin position="128"/>
        <end position="149"/>
    </location>
</feature>
<proteinExistence type="predicted"/>
<feature type="region of interest" description="Disordered" evidence="1">
    <location>
        <begin position="335"/>
        <end position="360"/>
    </location>
</feature>
<keyword evidence="2" id="KW-0472">Membrane</keyword>
<feature type="compositionally biased region" description="Polar residues" evidence="1">
    <location>
        <begin position="339"/>
        <end position="360"/>
    </location>
</feature>
<sequence length="360" mass="39942">MKSFKRVRSNVSTIEWLSGYDEQKSFLVPAADTVVQLKTYTPSGYIPCDWYTQSSRPTSRKEEDKKMAYCCLRSFLTLLHLVMAGAAGFLCIYSIIGWDSVYQCLPQLFNKDQSRIIFNNSLPTVCDFVVFGLSGISLINLLMCVTVNIRWIHTCIIYCNLLLMLIFGTVLTFGSSMFTVHYMLWCDSMQQVYNQSCSYSANYLPSTTGISLMTYKDRLEIQQIIMWALCPVSFILVLAYVLALRLSATSDTSTGPSREQTGSYRYVLMHEETTPLLTPSYHASSGSNAIRPSSGFVSDYWSSQAPPSYPAAASSTPSHTAVTSSTSRAYTPIAAPSEDTLSVPTHPRTGTGSSNLYPVA</sequence>
<dbReference type="AlphaFoldDB" id="A0AAD8BCW1"/>
<evidence type="ECO:0000256" key="2">
    <source>
        <dbReference type="SAM" id="Phobius"/>
    </source>
</evidence>
<feature type="transmembrane region" description="Helical" evidence="2">
    <location>
        <begin position="161"/>
        <end position="184"/>
    </location>
</feature>
<keyword evidence="4" id="KW-1185">Reference proteome</keyword>
<evidence type="ECO:0000256" key="1">
    <source>
        <dbReference type="SAM" id="MobiDB-lite"/>
    </source>
</evidence>
<evidence type="ECO:0000313" key="3">
    <source>
        <dbReference type="EMBL" id="KAK0051991.1"/>
    </source>
</evidence>
<name>A0AAD8BCW1_BIOPF</name>
<gene>
    <name evidence="3" type="ORF">Bpfe_018538</name>
</gene>
<dbReference type="EMBL" id="JASAOG010000098">
    <property type="protein sequence ID" value="KAK0051991.1"/>
    <property type="molecule type" value="Genomic_DNA"/>
</dbReference>